<sequence>MKHSYRTHLRLWLTALAGFFLLAVHAQSGAEVRIQGKVTDKQHSPITGVVVAVQGRQAGTTTGTDGTFTITARVGETLEISYLGYKKQQLKVTQAMTRADITLEEDALAVQDVVVIGYGTTSKEKLTGAVSTVSTADFKNRPITDVSLALQGKITGVQVTQTSGQPGADGGTITVRGIGTLNDSSPLVIIDGFESSFDKVDPKDIESMSVLKDAASAAIYGNKAANGVILITTKKGRSGRLQVEYNGYVSVQQVTRYPDLLGSVDYMNLYNEACLNSGQQPRYSQSYIEHFRKGDDPALYPDRDWADFYFKPAILHNHYVKLNGGTDQLAYTLSMGYLGQDGILEGTEYDKYNFRINTTSSLLKDRLKISTNVAGYSGVKNDLVDGTGNTLYRIVAMSPMVNAKMEGYGWTDWFYDDAVREAGGFNKTKTGNFSGNINLQLSLLKNLRLEGAVNYDRTTETGQIYAPNVDLYKVFTGADGTQTIGKSTSRESSITESTYRYGNLSSYVTLSYWATAGDHHNFKVLAGWQQGQWDNKYYKASRTRLTTNLPSLEVGDPSTQKNSSWETEVKSMSLFGRFNYDYKEKYLVEANIRYDGSSKFAEDHKWGVFPSFSAGWRISQEAFMRNVRWIDELKLRASWGQLGNEKIWSSYAGIDILSIGSCNYIWENQQVTGAATSYIADKSLTWETTTQYNVGLDLRLFGSLTFTGDFYVKETDDILMRLPVSGIFGFTEDPWKNAGRMRNTGCEFALSYFKAFRKWEFSAGANLSFNRNKILDLKGQSPILNSTTGILLEEGRPINTLYGYEVEGIYQSDEEIHNHLTTFDRNGNPVNSYSGLVAAPGDIRFKDQNGDGIIDMDHDRVALGDPNPDFLFSFNLGARWKGFDLTAFFQGVCGGEGWSTGELVSPFFNGYNSAAWMTERWTPERPNNTYQRVYIDNQRAKIKSDYYVEDLSYMRMKNLELGYTFPKPLVGKIGISGVRVFVSAQNLFTLTRYKGFDPERAGVNATNIYDYPLVRTFTAGLNVTF</sequence>
<dbReference type="Gene3D" id="2.60.40.1120">
    <property type="entry name" value="Carboxypeptidase-like, regulatory domain"/>
    <property type="match status" value="1"/>
</dbReference>
<protein>
    <submittedName>
        <fullName evidence="13">TonB-linked outer membrane protein, SusC/RagA family</fullName>
    </submittedName>
</protein>
<dbReference type="InterPro" id="IPR036942">
    <property type="entry name" value="Beta-barrel_TonB_sf"/>
</dbReference>
<evidence type="ECO:0000256" key="2">
    <source>
        <dbReference type="ARBA" id="ARBA00022448"/>
    </source>
</evidence>
<dbReference type="NCBIfam" id="TIGR04056">
    <property type="entry name" value="OMP_RagA_SusC"/>
    <property type="match status" value="1"/>
</dbReference>
<feature type="signal peptide" evidence="10">
    <location>
        <begin position="1"/>
        <end position="26"/>
    </location>
</feature>
<gene>
    <name evidence="13" type="ORF">SAMN05444145_107124</name>
</gene>
<proteinExistence type="inferred from homology"/>
<dbReference type="InterPro" id="IPR023996">
    <property type="entry name" value="TonB-dep_OMP_SusC/RagA"/>
</dbReference>
<dbReference type="SUPFAM" id="SSF56935">
    <property type="entry name" value="Porins"/>
    <property type="match status" value="1"/>
</dbReference>
<name>A0A1H4EKS9_9BACT</name>
<dbReference type="InterPro" id="IPR008969">
    <property type="entry name" value="CarboxyPept-like_regulatory"/>
</dbReference>
<comment type="similarity">
    <text evidence="8 9">Belongs to the TonB-dependent receptor family.</text>
</comment>
<dbReference type="InterPro" id="IPR000531">
    <property type="entry name" value="Beta-barrel_TonB"/>
</dbReference>
<evidence type="ECO:0000256" key="3">
    <source>
        <dbReference type="ARBA" id="ARBA00022452"/>
    </source>
</evidence>
<dbReference type="GO" id="GO:0009279">
    <property type="term" value="C:cell outer membrane"/>
    <property type="evidence" value="ECO:0007669"/>
    <property type="project" value="UniProtKB-SubCell"/>
</dbReference>
<evidence type="ECO:0000256" key="4">
    <source>
        <dbReference type="ARBA" id="ARBA00022692"/>
    </source>
</evidence>
<dbReference type="Pfam" id="PF13715">
    <property type="entry name" value="CarbopepD_reg_2"/>
    <property type="match status" value="1"/>
</dbReference>
<dbReference type="InterPro" id="IPR023997">
    <property type="entry name" value="TonB-dep_OMP_SusC/RagA_CS"/>
</dbReference>
<evidence type="ECO:0000259" key="11">
    <source>
        <dbReference type="Pfam" id="PF00593"/>
    </source>
</evidence>
<dbReference type="Pfam" id="PF07715">
    <property type="entry name" value="Plug"/>
    <property type="match status" value="1"/>
</dbReference>
<dbReference type="Gene3D" id="2.170.130.10">
    <property type="entry name" value="TonB-dependent receptor, plug domain"/>
    <property type="match status" value="1"/>
</dbReference>
<dbReference type="SUPFAM" id="SSF49464">
    <property type="entry name" value="Carboxypeptidase regulatory domain-like"/>
    <property type="match status" value="1"/>
</dbReference>
<organism evidence="13 14">
    <name type="scientific">Alistipes timonensis JC136</name>
    <dbReference type="NCBI Taxonomy" id="1033731"/>
    <lineage>
        <taxon>Bacteria</taxon>
        <taxon>Pseudomonadati</taxon>
        <taxon>Bacteroidota</taxon>
        <taxon>Bacteroidia</taxon>
        <taxon>Bacteroidales</taxon>
        <taxon>Rikenellaceae</taxon>
        <taxon>Alistipes</taxon>
    </lineage>
</organism>
<evidence type="ECO:0000313" key="13">
    <source>
        <dbReference type="EMBL" id="SEA84862.1"/>
    </source>
</evidence>
<accession>A0A1H4EKS9</accession>
<dbReference type="EMBL" id="FNRI01000007">
    <property type="protein sequence ID" value="SEA84862.1"/>
    <property type="molecule type" value="Genomic_DNA"/>
</dbReference>
<keyword evidence="2 8" id="KW-0813">Transport</keyword>
<evidence type="ECO:0000256" key="5">
    <source>
        <dbReference type="ARBA" id="ARBA00023077"/>
    </source>
</evidence>
<dbReference type="FunFam" id="2.170.130.10:FF:000003">
    <property type="entry name" value="SusC/RagA family TonB-linked outer membrane protein"/>
    <property type="match status" value="1"/>
</dbReference>
<evidence type="ECO:0000256" key="10">
    <source>
        <dbReference type="SAM" id="SignalP"/>
    </source>
</evidence>
<dbReference type="Gene3D" id="2.40.170.20">
    <property type="entry name" value="TonB-dependent receptor, beta-barrel domain"/>
    <property type="match status" value="1"/>
</dbReference>
<dbReference type="RefSeq" id="WP_010265593.1">
    <property type="nucleotide sequence ID" value="NZ_CAEG01000016.1"/>
</dbReference>
<keyword evidence="5 9" id="KW-0798">TonB box</keyword>
<evidence type="ECO:0000256" key="8">
    <source>
        <dbReference type="PROSITE-ProRule" id="PRU01360"/>
    </source>
</evidence>
<keyword evidence="14" id="KW-1185">Reference proteome</keyword>
<keyword evidence="4 8" id="KW-0812">Transmembrane</keyword>
<dbReference type="PROSITE" id="PS52016">
    <property type="entry name" value="TONB_DEPENDENT_REC_3"/>
    <property type="match status" value="1"/>
</dbReference>
<dbReference type="Pfam" id="PF00593">
    <property type="entry name" value="TonB_dep_Rec_b-barrel"/>
    <property type="match status" value="1"/>
</dbReference>
<evidence type="ECO:0000256" key="7">
    <source>
        <dbReference type="ARBA" id="ARBA00023237"/>
    </source>
</evidence>
<dbReference type="AlphaFoldDB" id="A0A1H4EKS9"/>
<feature type="domain" description="TonB-dependent receptor-like beta-barrel" evidence="11">
    <location>
        <begin position="376"/>
        <end position="987"/>
    </location>
</feature>
<dbReference type="Proteomes" id="UP000183253">
    <property type="component" value="Unassembled WGS sequence"/>
</dbReference>
<dbReference type="NCBIfam" id="TIGR04057">
    <property type="entry name" value="SusC_RagA_signa"/>
    <property type="match status" value="1"/>
</dbReference>
<evidence type="ECO:0000256" key="6">
    <source>
        <dbReference type="ARBA" id="ARBA00023136"/>
    </source>
</evidence>
<dbReference type="InterPro" id="IPR039426">
    <property type="entry name" value="TonB-dep_rcpt-like"/>
</dbReference>
<feature type="chain" id="PRO_5010198118" evidence="10">
    <location>
        <begin position="27"/>
        <end position="1025"/>
    </location>
</feature>
<keyword evidence="6 8" id="KW-0472">Membrane</keyword>
<keyword evidence="10" id="KW-0732">Signal</keyword>
<evidence type="ECO:0000313" key="14">
    <source>
        <dbReference type="Proteomes" id="UP000183253"/>
    </source>
</evidence>
<feature type="domain" description="TonB-dependent receptor plug" evidence="12">
    <location>
        <begin position="123"/>
        <end position="228"/>
    </location>
</feature>
<keyword evidence="3 8" id="KW-1134">Transmembrane beta strand</keyword>
<evidence type="ECO:0000259" key="12">
    <source>
        <dbReference type="Pfam" id="PF07715"/>
    </source>
</evidence>
<dbReference type="STRING" id="1033731.SAMN05444145_107124"/>
<dbReference type="OrthoDB" id="9768177at2"/>
<evidence type="ECO:0000256" key="1">
    <source>
        <dbReference type="ARBA" id="ARBA00004571"/>
    </source>
</evidence>
<keyword evidence="7 8" id="KW-0998">Cell outer membrane</keyword>
<dbReference type="InterPro" id="IPR012910">
    <property type="entry name" value="Plug_dom"/>
</dbReference>
<evidence type="ECO:0000256" key="9">
    <source>
        <dbReference type="RuleBase" id="RU003357"/>
    </source>
</evidence>
<reference evidence="13 14" key="1">
    <citation type="submission" date="2016-10" db="EMBL/GenBank/DDBJ databases">
        <authorList>
            <person name="de Groot N.N."/>
        </authorList>
    </citation>
    <scope>NUCLEOTIDE SEQUENCE [LARGE SCALE GENOMIC DNA]</scope>
    <source>
        <strain evidence="13 14">DSM 25383</strain>
    </source>
</reference>
<comment type="subcellular location">
    <subcellularLocation>
        <location evidence="1 8">Cell outer membrane</location>
        <topology evidence="1 8">Multi-pass membrane protein</topology>
    </subcellularLocation>
</comment>
<dbReference type="InterPro" id="IPR037066">
    <property type="entry name" value="Plug_dom_sf"/>
</dbReference>